<reference evidence="1 2" key="1">
    <citation type="journal article" date="2020" name="Arch. Microbiol.">
        <title>Bradyrhizobium uaiense sp. nov., a new highly efficient cowpea symbiont.</title>
        <authorList>
            <person name="Cabral Michel D."/>
            <person name="Azarias Guimaraes A."/>
            <person name="Martins da Costa E."/>
            <person name="Soares de Carvalho T."/>
            <person name="Balsanelli E."/>
            <person name="Willems A."/>
            <person name="Maltempi de Souza E."/>
            <person name="de Souza Moreira F.M."/>
        </authorList>
    </citation>
    <scope>NUCLEOTIDE SEQUENCE [LARGE SCALE GENOMIC DNA]</scope>
    <source>
        <strain evidence="1 2">UFLA 03-164</strain>
    </source>
</reference>
<dbReference type="EMBL" id="VKHP01001005">
    <property type="protein sequence ID" value="NEV03224.1"/>
    <property type="molecule type" value="Genomic_DNA"/>
</dbReference>
<comment type="caution">
    <text evidence="1">The sequence shown here is derived from an EMBL/GenBank/DDBJ whole genome shotgun (WGS) entry which is preliminary data.</text>
</comment>
<sequence length="56" mass="5828">MLGRDGQEAADPHQLLADRGDLLVISGLGSSSYDVFDAGDHASNFYLWGAMGGAAM</sequence>
<organism evidence="1 2">
    <name type="scientific">Bradyrhizobium uaiense</name>
    <dbReference type="NCBI Taxonomy" id="2594946"/>
    <lineage>
        <taxon>Bacteria</taxon>
        <taxon>Pseudomonadati</taxon>
        <taxon>Pseudomonadota</taxon>
        <taxon>Alphaproteobacteria</taxon>
        <taxon>Hyphomicrobiales</taxon>
        <taxon>Nitrobacteraceae</taxon>
        <taxon>Bradyrhizobium</taxon>
    </lineage>
</organism>
<name>A0A6P1BYL0_9BRAD</name>
<gene>
    <name evidence="1" type="ORF">FNJ47_48960</name>
</gene>
<dbReference type="AlphaFoldDB" id="A0A6P1BYL0"/>
<dbReference type="Proteomes" id="UP000468531">
    <property type="component" value="Unassembled WGS sequence"/>
</dbReference>
<evidence type="ECO:0000313" key="2">
    <source>
        <dbReference type="Proteomes" id="UP000468531"/>
    </source>
</evidence>
<feature type="non-terminal residue" evidence="1">
    <location>
        <position position="56"/>
    </location>
</feature>
<proteinExistence type="predicted"/>
<evidence type="ECO:0000313" key="1">
    <source>
        <dbReference type="EMBL" id="NEV03224.1"/>
    </source>
</evidence>
<protein>
    <submittedName>
        <fullName evidence="1">Aldehyde dehydrogenase</fullName>
    </submittedName>
</protein>
<keyword evidence="2" id="KW-1185">Reference proteome</keyword>
<accession>A0A6P1BYL0</accession>